<dbReference type="Pfam" id="PF00092">
    <property type="entry name" value="VWA"/>
    <property type="match status" value="1"/>
</dbReference>
<dbReference type="NCBIfam" id="TIGR01414">
    <property type="entry name" value="autotrans_barl"/>
    <property type="match status" value="1"/>
</dbReference>
<dbReference type="InterPro" id="IPR006315">
    <property type="entry name" value="OM_autotransptr_brl_dom"/>
</dbReference>
<evidence type="ECO:0000259" key="2">
    <source>
        <dbReference type="PROSITE" id="PS51208"/>
    </source>
</evidence>
<dbReference type="SUPFAM" id="SSF53300">
    <property type="entry name" value="vWA-like"/>
    <property type="match status" value="1"/>
</dbReference>
<feature type="domain" description="Autotransporter" evidence="2">
    <location>
        <begin position="343"/>
        <end position="619"/>
    </location>
</feature>
<dbReference type="CDD" id="cd00198">
    <property type="entry name" value="vWFA"/>
    <property type="match status" value="1"/>
</dbReference>
<keyword evidence="1" id="KW-0732">Signal</keyword>
<dbReference type="InterPro" id="IPR002035">
    <property type="entry name" value="VWF_A"/>
</dbReference>
<dbReference type="GO" id="GO:0019867">
    <property type="term" value="C:outer membrane"/>
    <property type="evidence" value="ECO:0007669"/>
    <property type="project" value="InterPro"/>
</dbReference>
<organism evidence="3 4">
    <name type="scientific">Jiella avicenniae</name>
    <dbReference type="NCBI Taxonomy" id="2907202"/>
    <lineage>
        <taxon>Bacteria</taxon>
        <taxon>Pseudomonadati</taxon>
        <taxon>Pseudomonadota</taxon>
        <taxon>Alphaproteobacteria</taxon>
        <taxon>Hyphomicrobiales</taxon>
        <taxon>Aurantimonadaceae</taxon>
        <taxon>Jiella</taxon>
    </lineage>
</organism>
<dbReference type="Gene3D" id="3.40.50.410">
    <property type="entry name" value="von Willebrand factor, type A domain"/>
    <property type="match status" value="1"/>
</dbReference>
<reference evidence="3" key="1">
    <citation type="submission" date="2022-01" db="EMBL/GenBank/DDBJ databases">
        <title>Jiella avicenniae sp. nov., a novel endophytic bacterium isolated from bark of Avicennia marina.</title>
        <authorList>
            <person name="Tuo L."/>
        </authorList>
    </citation>
    <scope>NUCLEOTIDE SEQUENCE</scope>
    <source>
        <strain evidence="3">CBK1P-4</strain>
    </source>
</reference>
<dbReference type="InterPro" id="IPR005546">
    <property type="entry name" value="Autotransporte_beta"/>
</dbReference>
<protein>
    <submittedName>
        <fullName evidence="3">Autotransporter domain-containing protein</fullName>
    </submittedName>
</protein>
<dbReference type="SMART" id="SM00869">
    <property type="entry name" value="Autotransporter"/>
    <property type="match status" value="1"/>
</dbReference>
<accession>A0A9X1P0R9</accession>
<name>A0A9X1P0R9_9HYPH</name>
<evidence type="ECO:0000313" key="4">
    <source>
        <dbReference type="Proteomes" id="UP001139035"/>
    </source>
</evidence>
<dbReference type="AlphaFoldDB" id="A0A9X1P0R9"/>
<dbReference type="EMBL" id="JAJUWU010000003">
    <property type="protein sequence ID" value="MCE7027201.1"/>
    <property type="molecule type" value="Genomic_DNA"/>
</dbReference>
<comment type="caution">
    <text evidence="3">The sequence shown here is derived from an EMBL/GenBank/DDBJ whole genome shotgun (WGS) entry which is preliminary data.</text>
</comment>
<sequence length="619" mass="64130">MQFKKIGRVAVTATMLTALTTTTALADSQFVFLVDESGSMAGAQNFLTTFVPQLNAQLVSGGSANNSFGLVGYGDTNEVPRQVLVGGVPLGTAADFATAAGTLSTSGGTEDGYAAIDFALNNYMLSSDPNVKRVFVLVTDEDRDIIDGSLTSILIEQELLSGNIILTGIVGQEITDQAGQQAVGASPTQTFTDVDGDGVPEPSSAPIFTTAFGTTFEDYTSLMLSSGGCLGTLALINQGGAAADAFAAALASCLVQAVVNPGGGTLDGANKYILLATRDTMYRFHNDFNDQIALRLSGLTRGPDLLTGGAGPLAFAEESSNPFSGIANSALSLGNPTLSQNAYQGEGWRLYIGAAGTQGSTDYGDFGEDFSLGSFTTLAGLDYAMSERSLVGVAVGYSVSGSQEDGTTSSVDGEAISVALYGTMPILSDGYVDAIASYTHATFDMFRENSTGGATSETDGDAYGAKVEAGWKFDAASMVDVIPAVELGYTHIDVDGFTEKQANGATYGDQSNDVFNVTPKLTLTKAFVGDVYTVAPIVMAGVRFAAGDLDNEVDVKLNVNGNALPDFHLPSLDEVTGIAQVGIAFNKNDSTVSARLDYTGSFASDHDAHSFSGKVRFAF</sequence>
<proteinExistence type="predicted"/>
<dbReference type="InterPro" id="IPR036709">
    <property type="entry name" value="Autotransporte_beta_dom_sf"/>
</dbReference>
<keyword evidence="4" id="KW-1185">Reference proteome</keyword>
<feature type="signal peptide" evidence="1">
    <location>
        <begin position="1"/>
        <end position="26"/>
    </location>
</feature>
<dbReference type="Pfam" id="PF03797">
    <property type="entry name" value="Autotransporter"/>
    <property type="match status" value="1"/>
</dbReference>
<dbReference type="SUPFAM" id="SSF103515">
    <property type="entry name" value="Autotransporter"/>
    <property type="match status" value="1"/>
</dbReference>
<gene>
    <name evidence="3" type="ORF">LZD57_04285</name>
</gene>
<dbReference type="InterPro" id="IPR036465">
    <property type="entry name" value="vWFA_dom_sf"/>
</dbReference>
<dbReference type="Proteomes" id="UP001139035">
    <property type="component" value="Unassembled WGS sequence"/>
</dbReference>
<dbReference type="SMART" id="SM00327">
    <property type="entry name" value="VWA"/>
    <property type="match status" value="1"/>
</dbReference>
<feature type="chain" id="PRO_5040987312" evidence="1">
    <location>
        <begin position="27"/>
        <end position="619"/>
    </location>
</feature>
<dbReference type="PROSITE" id="PS51208">
    <property type="entry name" value="AUTOTRANSPORTER"/>
    <property type="match status" value="1"/>
</dbReference>
<dbReference type="RefSeq" id="WP_233717873.1">
    <property type="nucleotide sequence ID" value="NZ_JAJUWU010000003.1"/>
</dbReference>
<evidence type="ECO:0000313" key="3">
    <source>
        <dbReference type="EMBL" id="MCE7027201.1"/>
    </source>
</evidence>
<evidence type="ECO:0000256" key="1">
    <source>
        <dbReference type="SAM" id="SignalP"/>
    </source>
</evidence>
<dbReference type="Gene3D" id="2.40.128.130">
    <property type="entry name" value="Autotransporter beta-domain"/>
    <property type="match status" value="1"/>
</dbReference>